<feature type="signal peptide" evidence="1">
    <location>
        <begin position="1"/>
        <end position="31"/>
    </location>
</feature>
<name>A0ABQ2JIE2_9ACTN</name>
<feature type="chain" id="PRO_5046384011" description="DUF4430 domain-containing protein" evidence="1">
    <location>
        <begin position="32"/>
        <end position="180"/>
    </location>
</feature>
<sequence length="180" mass="18622">MPHVPARRAVPVTAAALLLAPALVAAAPAGAELPDAGRAAAGRSTAAVRVAVTGGSYTASVGLVRTGPRTLFGGFYCAADGISPTPLTALVDADRIYRLGGVRAHWDPATQDYVVTVIHGDAADSTKQWNAYVNEKKITTGPCHTAIKGGDKVRWTLEAVSGAASGTGTAERPPRRRRER</sequence>
<comment type="caution">
    <text evidence="2">The sequence shown here is derived from an EMBL/GenBank/DDBJ whole genome shotgun (WGS) entry which is preliminary data.</text>
</comment>
<protein>
    <recommendedName>
        <fullName evidence="4">DUF4430 domain-containing protein</fullName>
    </recommendedName>
</protein>
<proteinExistence type="predicted"/>
<gene>
    <name evidence="2" type="ORF">GCM10012285_29940</name>
</gene>
<dbReference type="Proteomes" id="UP000600080">
    <property type="component" value="Unassembled WGS sequence"/>
</dbReference>
<dbReference type="EMBL" id="BMND01000011">
    <property type="protein sequence ID" value="GGN45891.1"/>
    <property type="molecule type" value="Genomic_DNA"/>
</dbReference>
<dbReference type="GeneID" id="301548751"/>
<keyword evidence="1" id="KW-0732">Signal</keyword>
<organism evidence="2 3">
    <name type="scientific">Streptomyces kronopolitis</name>
    <dbReference type="NCBI Taxonomy" id="1612435"/>
    <lineage>
        <taxon>Bacteria</taxon>
        <taxon>Bacillati</taxon>
        <taxon>Actinomycetota</taxon>
        <taxon>Actinomycetes</taxon>
        <taxon>Kitasatosporales</taxon>
        <taxon>Streptomycetaceae</taxon>
        <taxon>Streptomyces</taxon>
    </lineage>
</organism>
<keyword evidence="3" id="KW-1185">Reference proteome</keyword>
<dbReference type="RefSeq" id="WP_189098228.1">
    <property type="nucleotide sequence ID" value="NZ_BMND01000011.1"/>
</dbReference>
<evidence type="ECO:0000256" key="1">
    <source>
        <dbReference type="SAM" id="SignalP"/>
    </source>
</evidence>
<evidence type="ECO:0008006" key="4">
    <source>
        <dbReference type="Google" id="ProtNLM"/>
    </source>
</evidence>
<evidence type="ECO:0000313" key="2">
    <source>
        <dbReference type="EMBL" id="GGN45891.1"/>
    </source>
</evidence>
<accession>A0ABQ2JIE2</accession>
<evidence type="ECO:0000313" key="3">
    <source>
        <dbReference type="Proteomes" id="UP000600080"/>
    </source>
</evidence>
<reference evidence="3" key="1">
    <citation type="journal article" date="2019" name="Int. J. Syst. Evol. Microbiol.">
        <title>The Global Catalogue of Microorganisms (GCM) 10K type strain sequencing project: providing services to taxonomists for standard genome sequencing and annotation.</title>
        <authorList>
            <consortium name="The Broad Institute Genomics Platform"/>
            <consortium name="The Broad Institute Genome Sequencing Center for Infectious Disease"/>
            <person name="Wu L."/>
            <person name="Ma J."/>
        </authorList>
    </citation>
    <scope>NUCLEOTIDE SEQUENCE [LARGE SCALE GENOMIC DNA]</scope>
    <source>
        <strain evidence="3">CGMCC 4.7323</strain>
    </source>
</reference>